<name>A0A199W1M1_ANACO</name>
<proteinExistence type="inferred from homology"/>
<evidence type="ECO:0000256" key="12">
    <source>
        <dbReference type="RuleBase" id="RU004384"/>
    </source>
</evidence>
<evidence type="ECO:0000256" key="2">
    <source>
        <dbReference type="ARBA" id="ARBA00007293"/>
    </source>
</evidence>
<keyword evidence="5" id="KW-0833">Ubl conjugation pathway</keyword>
<dbReference type="GO" id="GO:0005776">
    <property type="term" value="C:autophagosome"/>
    <property type="evidence" value="ECO:0007669"/>
    <property type="project" value="UniProtKB-SubCell"/>
</dbReference>
<organism evidence="13 14">
    <name type="scientific">Ananas comosus</name>
    <name type="common">Pineapple</name>
    <name type="synonym">Ananas ananas</name>
    <dbReference type="NCBI Taxonomy" id="4615"/>
    <lineage>
        <taxon>Eukaryota</taxon>
        <taxon>Viridiplantae</taxon>
        <taxon>Streptophyta</taxon>
        <taxon>Embryophyta</taxon>
        <taxon>Tracheophyta</taxon>
        <taxon>Spermatophyta</taxon>
        <taxon>Magnoliopsida</taxon>
        <taxon>Liliopsida</taxon>
        <taxon>Poales</taxon>
        <taxon>Bromeliaceae</taxon>
        <taxon>Bromelioideae</taxon>
        <taxon>Ananas</taxon>
    </lineage>
</organism>
<keyword evidence="9" id="KW-0968">Cytoplasmic vesicle</keyword>
<keyword evidence="7" id="KW-0472">Membrane</keyword>
<keyword evidence="6 12" id="KW-0072">Autophagy</keyword>
<dbReference type="GO" id="GO:0016236">
    <property type="term" value="P:macroautophagy"/>
    <property type="evidence" value="ECO:0007669"/>
    <property type="project" value="UniProtKB-ARBA"/>
</dbReference>
<evidence type="ECO:0000256" key="8">
    <source>
        <dbReference type="ARBA" id="ARBA00023288"/>
    </source>
</evidence>
<protein>
    <recommendedName>
        <fullName evidence="12">Autophagy-related protein</fullName>
    </recommendedName>
</protein>
<dbReference type="GO" id="GO:0006950">
    <property type="term" value="P:response to stress"/>
    <property type="evidence" value="ECO:0007669"/>
    <property type="project" value="UniProtKB-ARBA"/>
</dbReference>
<dbReference type="Proteomes" id="UP000092600">
    <property type="component" value="Unassembled WGS sequence"/>
</dbReference>
<dbReference type="PANTHER" id="PTHR10969">
    <property type="entry name" value="MICROTUBULE-ASSOCIATED PROTEINS 1A/1B LIGHT CHAIN 3-RELATED"/>
    <property type="match status" value="1"/>
</dbReference>
<dbReference type="Gene3D" id="3.10.20.90">
    <property type="entry name" value="Phosphatidylinositol 3-kinase Catalytic Subunit, Chain A, domain 1"/>
    <property type="match status" value="1"/>
</dbReference>
<accession>A0A199W1M1</accession>
<evidence type="ECO:0000256" key="10">
    <source>
        <dbReference type="ARBA" id="ARBA00037868"/>
    </source>
</evidence>
<evidence type="ECO:0000313" key="13">
    <source>
        <dbReference type="EMBL" id="OAY83179.1"/>
    </source>
</evidence>
<dbReference type="STRING" id="4615.A0A199W1M1"/>
<evidence type="ECO:0000256" key="6">
    <source>
        <dbReference type="ARBA" id="ARBA00023006"/>
    </source>
</evidence>
<feature type="lipid moiety-binding region" description="Phosphatidylserine amidated glycine; alternate" evidence="11">
    <location>
        <position position="133"/>
    </location>
</feature>
<dbReference type="InterPro" id="IPR029071">
    <property type="entry name" value="Ubiquitin-like_domsf"/>
</dbReference>
<evidence type="ECO:0000256" key="11">
    <source>
        <dbReference type="PIRSR" id="PIRSR604241-50"/>
    </source>
</evidence>
<evidence type="ECO:0000256" key="5">
    <source>
        <dbReference type="ARBA" id="ARBA00022786"/>
    </source>
</evidence>
<dbReference type="EMBL" id="LSRQ01000377">
    <property type="protein sequence ID" value="OAY83179.1"/>
    <property type="molecule type" value="Genomic_DNA"/>
</dbReference>
<dbReference type="AlphaFoldDB" id="A0A199W1M1"/>
<dbReference type="FunFam" id="3.10.20.90:FF:000149">
    <property type="entry name" value="microtubule-associated proteins 1A/1B light chain 3C"/>
    <property type="match status" value="1"/>
</dbReference>
<gene>
    <name evidence="13" type="ORF">ACMD2_14179</name>
</gene>
<dbReference type="GO" id="GO:0031410">
    <property type="term" value="C:cytoplasmic vesicle"/>
    <property type="evidence" value="ECO:0007669"/>
    <property type="project" value="UniProtKB-KW"/>
</dbReference>
<evidence type="ECO:0000256" key="9">
    <source>
        <dbReference type="ARBA" id="ARBA00023329"/>
    </source>
</evidence>
<evidence type="ECO:0000313" key="14">
    <source>
        <dbReference type="Proteomes" id="UP000092600"/>
    </source>
</evidence>
<sequence>MKLCDQIRVRNKVCEKMVKSTFKEQRTFEKRKADAASTRAKYPDRVPVIVEKAEKSDVPDIDRKKYLVPSDMTLGHFVHVIRKRINLSAEKAMFMFVDNVLPPTGVLMSKLYEDKKDDDGFLYIFYSGENTFGHWITL</sequence>
<dbReference type="SUPFAM" id="SSF54236">
    <property type="entry name" value="Ubiquitin-like"/>
    <property type="match status" value="1"/>
</dbReference>
<dbReference type="GO" id="GO:0012505">
    <property type="term" value="C:endomembrane system"/>
    <property type="evidence" value="ECO:0007669"/>
    <property type="project" value="UniProtKB-SubCell"/>
</dbReference>
<dbReference type="Pfam" id="PF02991">
    <property type="entry name" value="ATG8"/>
    <property type="match status" value="1"/>
</dbReference>
<dbReference type="CDD" id="cd16128">
    <property type="entry name" value="Ubl_ATG8"/>
    <property type="match status" value="1"/>
</dbReference>
<keyword evidence="4" id="KW-0963">Cytoplasm</keyword>
<evidence type="ECO:0000256" key="7">
    <source>
        <dbReference type="ARBA" id="ARBA00023136"/>
    </source>
</evidence>
<keyword evidence="8 11" id="KW-0449">Lipoprotein</keyword>
<evidence type="ECO:0000256" key="1">
    <source>
        <dbReference type="ARBA" id="ARBA00004419"/>
    </source>
</evidence>
<comment type="similarity">
    <text evidence="2 12">Belongs to the ATG8 family.</text>
</comment>
<comment type="subcellular location">
    <subcellularLocation>
        <location evidence="1">Cytoplasmic vesicle</location>
        <location evidence="1">Autophagosome</location>
    </subcellularLocation>
    <subcellularLocation>
        <location evidence="10">Endomembrane system</location>
        <topology evidence="10">Lipid-anchor</topology>
    </subcellularLocation>
</comment>
<dbReference type="InterPro" id="IPR004241">
    <property type="entry name" value="Atg8-like"/>
</dbReference>
<evidence type="ECO:0000256" key="3">
    <source>
        <dbReference type="ARBA" id="ARBA00011579"/>
    </source>
</evidence>
<reference evidence="13 14" key="1">
    <citation type="journal article" date="2016" name="DNA Res.">
        <title>The draft genome of MD-2 pineapple using hybrid error correction of long reads.</title>
        <authorList>
            <person name="Redwan R.M."/>
            <person name="Saidin A."/>
            <person name="Kumar S.V."/>
        </authorList>
    </citation>
    <scope>NUCLEOTIDE SEQUENCE [LARGE SCALE GENOMIC DNA]</scope>
    <source>
        <strain evidence="14">cv. MD2</strain>
        <tissue evidence="13">Leaf</tissue>
    </source>
</reference>
<comment type="subunit">
    <text evidence="3">Interacts with ATG4.</text>
</comment>
<comment type="caution">
    <text evidence="13">The sequence shown here is derived from an EMBL/GenBank/DDBJ whole genome shotgun (WGS) entry which is preliminary data.</text>
</comment>
<evidence type="ECO:0000256" key="4">
    <source>
        <dbReference type="ARBA" id="ARBA00022490"/>
    </source>
</evidence>